<organism evidence="7 8">
    <name type="scientific">Cellvibrio japonicus (strain Ueda107)</name>
    <name type="common">Pseudomonas fluorescens subsp. cellulosa</name>
    <dbReference type="NCBI Taxonomy" id="498211"/>
    <lineage>
        <taxon>Bacteria</taxon>
        <taxon>Pseudomonadati</taxon>
        <taxon>Pseudomonadota</taxon>
        <taxon>Gammaproteobacteria</taxon>
        <taxon>Cellvibrionales</taxon>
        <taxon>Cellvibrionaceae</taxon>
        <taxon>Cellvibrio</taxon>
    </lineage>
</organism>
<dbReference type="GO" id="GO:0015562">
    <property type="term" value="F:efflux transmembrane transporter activity"/>
    <property type="evidence" value="ECO:0007669"/>
    <property type="project" value="TreeGrafter"/>
</dbReference>
<evidence type="ECO:0000313" key="8">
    <source>
        <dbReference type="Proteomes" id="UP000001036"/>
    </source>
</evidence>
<evidence type="ECO:0000256" key="3">
    <source>
        <dbReference type="SAM" id="MobiDB-lite"/>
    </source>
</evidence>
<comment type="similarity">
    <text evidence="1">Belongs to the membrane fusion protein (MFP) (TC 8.A.1) family.</text>
</comment>
<dbReference type="HOGENOM" id="CLU_1044659_0_0_6"/>
<dbReference type="OrthoDB" id="9806939at2"/>
<dbReference type="InterPro" id="IPR058625">
    <property type="entry name" value="MdtA-like_BSH"/>
</dbReference>
<dbReference type="GO" id="GO:1990281">
    <property type="term" value="C:efflux pump complex"/>
    <property type="evidence" value="ECO:0007669"/>
    <property type="project" value="TreeGrafter"/>
</dbReference>
<dbReference type="RefSeq" id="WP_012487917.1">
    <property type="nucleotide sequence ID" value="NC_010995.1"/>
</dbReference>
<dbReference type="Gene3D" id="1.10.287.470">
    <property type="entry name" value="Helix hairpin bin"/>
    <property type="match status" value="1"/>
</dbReference>
<accession>B3PJV7</accession>
<keyword evidence="4" id="KW-0812">Transmembrane</keyword>
<keyword evidence="4" id="KW-1133">Transmembrane helix</keyword>
<dbReference type="NCBIfam" id="TIGR01730">
    <property type="entry name" value="RND_mfp"/>
    <property type="match status" value="1"/>
</dbReference>
<sequence length="266" mass="28694">MSSRYTALLRKKTFWYGLASLLVIAAIAGTLWTDKSARTDPRTPVTGARNTPAVPVLVARVERRLLNIVQTGLGTVIPAASVEVRARVAGQLQQVLFEEGQEVQQGQLLARIDNRPFTAALEQVKGQLERNRALLANARRDLQRYQALHQQQSLSQQQIDAQSSLVAQYQGTVNADEGALAQAQLQVEFTRITAPISGRIGLRQVDAGNNITPGDSAPLAIENRRLGKPASAGGTQAGRHGNRQQRSRCGGGLRCGIASAPDSFTE</sequence>
<dbReference type="Pfam" id="PF25876">
    <property type="entry name" value="HH_MFP_RND"/>
    <property type="match status" value="1"/>
</dbReference>
<evidence type="ECO:0000259" key="6">
    <source>
        <dbReference type="Pfam" id="PF25917"/>
    </source>
</evidence>
<dbReference type="STRING" id="498211.CJA_2319"/>
<evidence type="ECO:0000313" key="7">
    <source>
        <dbReference type="EMBL" id="ACE84837.1"/>
    </source>
</evidence>
<evidence type="ECO:0000256" key="4">
    <source>
        <dbReference type="SAM" id="Phobius"/>
    </source>
</evidence>
<keyword evidence="2" id="KW-0175">Coiled coil</keyword>
<evidence type="ECO:0000259" key="5">
    <source>
        <dbReference type="Pfam" id="PF25876"/>
    </source>
</evidence>
<feature type="coiled-coil region" evidence="2">
    <location>
        <begin position="121"/>
        <end position="148"/>
    </location>
</feature>
<feature type="transmembrane region" description="Helical" evidence="4">
    <location>
        <begin position="14"/>
        <end position="32"/>
    </location>
</feature>
<reference evidence="7 8" key="1">
    <citation type="journal article" date="2008" name="J. Bacteriol.">
        <title>Insights into plant cell wall degradation from the genome sequence of the soil bacterium Cellvibrio japonicus.</title>
        <authorList>
            <person name="Deboy R.T."/>
            <person name="Mongodin E.F."/>
            <person name="Fouts D.E."/>
            <person name="Tailford L.E."/>
            <person name="Khouri H."/>
            <person name="Emerson J.B."/>
            <person name="Mohamoud Y."/>
            <person name="Watkins K."/>
            <person name="Henrissat B."/>
            <person name="Gilbert H.J."/>
            <person name="Nelson K.E."/>
        </authorList>
    </citation>
    <scope>NUCLEOTIDE SEQUENCE [LARGE SCALE GENOMIC DNA]</scope>
    <source>
        <strain evidence="7 8">Ueda107</strain>
    </source>
</reference>
<proteinExistence type="inferred from homology"/>
<dbReference type="Pfam" id="PF25917">
    <property type="entry name" value="BSH_RND"/>
    <property type="match status" value="1"/>
</dbReference>
<dbReference type="PANTHER" id="PTHR30469:SF12">
    <property type="entry name" value="MULTIDRUG RESISTANCE PROTEIN MDTA"/>
    <property type="match status" value="1"/>
</dbReference>
<dbReference type="eggNOG" id="COG0845">
    <property type="taxonomic scope" value="Bacteria"/>
</dbReference>
<keyword evidence="4" id="KW-0472">Membrane</keyword>
<keyword evidence="8" id="KW-1185">Reference proteome</keyword>
<dbReference type="InterPro" id="IPR006143">
    <property type="entry name" value="RND_pump_MFP"/>
</dbReference>
<name>B3PJV7_CELJU</name>
<dbReference type="EMBL" id="CP000934">
    <property type="protein sequence ID" value="ACE84837.1"/>
    <property type="molecule type" value="Genomic_DNA"/>
</dbReference>
<dbReference type="AlphaFoldDB" id="B3PJV7"/>
<feature type="region of interest" description="Disordered" evidence="3">
    <location>
        <begin position="228"/>
        <end position="252"/>
    </location>
</feature>
<dbReference type="InterPro" id="IPR058624">
    <property type="entry name" value="MdtA-like_HH"/>
</dbReference>
<evidence type="ECO:0000256" key="1">
    <source>
        <dbReference type="ARBA" id="ARBA00009477"/>
    </source>
</evidence>
<dbReference type="Gene3D" id="2.40.50.100">
    <property type="match status" value="1"/>
</dbReference>
<feature type="domain" description="Multidrug resistance protein MdtA-like alpha-helical hairpin" evidence="5">
    <location>
        <begin position="121"/>
        <end position="190"/>
    </location>
</feature>
<dbReference type="SUPFAM" id="SSF111369">
    <property type="entry name" value="HlyD-like secretion proteins"/>
    <property type="match status" value="1"/>
</dbReference>
<dbReference type="Proteomes" id="UP000001036">
    <property type="component" value="Chromosome"/>
</dbReference>
<evidence type="ECO:0000256" key="2">
    <source>
        <dbReference type="SAM" id="Coils"/>
    </source>
</evidence>
<protein>
    <submittedName>
        <fullName evidence="7">HlyD family secretion protein</fullName>
    </submittedName>
</protein>
<dbReference type="PANTHER" id="PTHR30469">
    <property type="entry name" value="MULTIDRUG RESISTANCE PROTEIN MDTA"/>
    <property type="match status" value="1"/>
</dbReference>
<gene>
    <name evidence="7" type="ordered locus">CJA_2319</name>
</gene>
<dbReference type="KEGG" id="cja:CJA_2319"/>
<feature type="domain" description="Multidrug resistance protein MdtA-like barrel-sandwich hybrid" evidence="6">
    <location>
        <begin position="81"/>
        <end position="221"/>
    </location>
</feature>